<comment type="subunit">
    <text evidence="9">Forms a stable energy-coupling factor (ECF) transporter complex composed of 2 membrane-embedded substrate-binding proteins (S component), 2 ATP-binding proteins (A component) and 2 transmembrane proteins (T component).</text>
</comment>
<dbReference type="Pfam" id="PF02361">
    <property type="entry name" value="CbiQ"/>
    <property type="match status" value="1"/>
</dbReference>
<keyword evidence="8 9" id="KW-0472">Membrane</keyword>
<keyword evidence="7 9" id="KW-1133">Transmembrane helix</keyword>
<proteinExistence type="inferred from homology"/>
<comment type="subcellular location">
    <subcellularLocation>
        <location evidence="1 9">Cell membrane</location>
        <topology evidence="1 9">Multi-pass membrane protein</topology>
    </subcellularLocation>
</comment>
<dbReference type="PATRIC" id="fig|176280.10.peg.1750"/>
<evidence type="ECO:0000256" key="4">
    <source>
        <dbReference type="ARBA" id="ARBA00022448"/>
    </source>
</evidence>
<dbReference type="KEGG" id="sep:SE_1793"/>
<evidence type="ECO:0000256" key="6">
    <source>
        <dbReference type="ARBA" id="ARBA00022692"/>
    </source>
</evidence>
<dbReference type="HOGENOM" id="CLU_056469_2_2_9"/>
<evidence type="ECO:0000256" key="9">
    <source>
        <dbReference type="HAMAP-Rule" id="MF_01461"/>
    </source>
</evidence>
<accession>A0A0H2VHT9</accession>
<dbReference type="EMBL" id="AE015929">
    <property type="protein sequence ID" value="AAO05434.1"/>
    <property type="molecule type" value="Genomic_DNA"/>
</dbReference>
<evidence type="ECO:0000256" key="5">
    <source>
        <dbReference type="ARBA" id="ARBA00022475"/>
    </source>
</evidence>
<feature type="transmembrane region" description="Helical" evidence="9">
    <location>
        <begin position="62"/>
        <end position="95"/>
    </location>
</feature>
<evidence type="ECO:0000313" key="10">
    <source>
        <dbReference type="EMBL" id="AAO05434.1"/>
    </source>
</evidence>
<evidence type="ECO:0000256" key="8">
    <source>
        <dbReference type="ARBA" id="ARBA00023136"/>
    </source>
</evidence>
<dbReference type="InterPro" id="IPR024919">
    <property type="entry name" value="EcfT"/>
</dbReference>
<keyword evidence="5 9" id="KW-1003">Cell membrane</keyword>
<feature type="transmembrane region" description="Helical" evidence="9">
    <location>
        <begin position="247"/>
        <end position="265"/>
    </location>
</feature>
<organism evidence="10 11">
    <name type="scientific">Staphylococcus epidermidis (strain ATCC 12228 / FDA PCI 1200)</name>
    <dbReference type="NCBI Taxonomy" id="176280"/>
    <lineage>
        <taxon>Bacteria</taxon>
        <taxon>Bacillati</taxon>
        <taxon>Bacillota</taxon>
        <taxon>Bacilli</taxon>
        <taxon>Bacillales</taxon>
        <taxon>Staphylococcaceae</taxon>
        <taxon>Staphylococcus</taxon>
    </lineage>
</organism>
<dbReference type="GO" id="GO:0005886">
    <property type="term" value="C:plasma membrane"/>
    <property type="evidence" value="ECO:0007669"/>
    <property type="project" value="UniProtKB-SubCell"/>
</dbReference>
<comment type="function">
    <text evidence="9">Transmembrane (T) component of an energy-coupling factor (ECF) ABC-transporter complex. Unlike classic ABC transporters this ECF transporter provides the energy necessary to transport a number of different substrates.</text>
</comment>
<dbReference type="CDD" id="cd16914">
    <property type="entry name" value="EcfT"/>
    <property type="match status" value="1"/>
</dbReference>
<comment type="similarity">
    <text evidence="2 9">Belongs to the energy-coupling factor EcfT family.</text>
</comment>
<protein>
    <recommendedName>
        <fullName evidence="3 9">Energy-coupling factor transporter transmembrane protein EcfT</fullName>
        <shortName evidence="9">ECF transporter T component EcfT</shortName>
    </recommendedName>
</protein>
<keyword evidence="4 9" id="KW-0813">Transport</keyword>
<dbReference type="GO" id="GO:0022857">
    <property type="term" value="F:transmembrane transporter activity"/>
    <property type="evidence" value="ECO:0007669"/>
    <property type="project" value="UniProtKB-UniRule"/>
</dbReference>
<name>A0A0H2VHT9_STAES</name>
<dbReference type="PANTHER" id="PTHR33514:SF13">
    <property type="entry name" value="PROTEIN ABCI12, CHLOROPLASTIC"/>
    <property type="match status" value="1"/>
</dbReference>
<evidence type="ECO:0000256" key="2">
    <source>
        <dbReference type="ARBA" id="ARBA00005660"/>
    </source>
</evidence>
<sequence>MKNKLIIGRYLPMQSIIHQLDPRAKLIFVFFFILLIFFCHSLGTYAWLFLFIILFIKLARIPFWFLIKGLTLIFFFLVFTFSMHVLFTNGGIVLFQWKFITIESNGVMEGIYISLRLIFIVMIATIMTLSTSPIDLTDAFEKLFAPLKVIKVPVHQLSMMMSIALRFIPTLMDELEKIILAQKSRGSEISSGSLITRIRAFIPIMIPLFISAFQRAEELAIAMEVRGYDINIKRTSYRLLHWQYKDTLTVLLLIPIATILFILKFSGV</sequence>
<dbReference type="OrthoDB" id="8075495at2"/>
<dbReference type="eggNOG" id="COG0619">
    <property type="taxonomic scope" value="Bacteria"/>
</dbReference>
<dbReference type="PANTHER" id="PTHR33514">
    <property type="entry name" value="PROTEIN ABCI12, CHLOROPLASTIC"/>
    <property type="match status" value="1"/>
</dbReference>
<dbReference type="AlphaFoldDB" id="A0A0H2VHT9"/>
<dbReference type="Proteomes" id="UP000001411">
    <property type="component" value="Chromosome"/>
</dbReference>
<evidence type="ECO:0000256" key="7">
    <source>
        <dbReference type="ARBA" id="ARBA00022989"/>
    </source>
</evidence>
<evidence type="ECO:0000256" key="1">
    <source>
        <dbReference type="ARBA" id="ARBA00004651"/>
    </source>
</evidence>
<keyword evidence="6 9" id="KW-0812">Transmembrane</keyword>
<dbReference type="RefSeq" id="WP_011082765.1">
    <property type="nucleotide sequence ID" value="NC_004461.1"/>
</dbReference>
<dbReference type="HAMAP" id="MF_01461">
    <property type="entry name" value="EcfT"/>
    <property type="match status" value="1"/>
</dbReference>
<gene>
    <name evidence="9" type="primary">ecfT</name>
    <name evidence="10" type="ordered locus">SE_1793</name>
</gene>
<feature type="transmembrane region" description="Helical" evidence="9">
    <location>
        <begin position="115"/>
        <end position="134"/>
    </location>
</feature>
<evidence type="ECO:0000313" key="11">
    <source>
        <dbReference type="Proteomes" id="UP000001411"/>
    </source>
</evidence>
<feature type="transmembrane region" description="Helical" evidence="9">
    <location>
        <begin position="26"/>
        <end position="56"/>
    </location>
</feature>
<reference evidence="10 11" key="1">
    <citation type="journal article" date="2003" name="Mol. Microbiol.">
        <title>Genome-based analysis of virulence genes in a non-biofilm-forming Staphylococcus epidermidis strain (ATCC 12228).</title>
        <authorList>
            <person name="Zhang Y.Q."/>
            <person name="Ren S.X."/>
            <person name="Li H.L."/>
            <person name="Wang Y.X."/>
            <person name="Fu G."/>
            <person name="Yang J."/>
            <person name="Qin Z.Q."/>
            <person name="Miao Y.G."/>
            <person name="Wang W.Y."/>
            <person name="Chen R.S."/>
            <person name="Shen Y."/>
            <person name="Chen Z."/>
            <person name="Yuan Z.H."/>
            <person name="Zhao G.P."/>
            <person name="Qu D."/>
            <person name="Danchin A."/>
            <person name="Wen Y.M."/>
        </authorList>
    </citation>
    <scope>NUCLEOTIDE SEQUENCE [LARGE SCALE GENOMIC DNA]</scope>
    <source>
        <strain evidence="11">ATCC 12228 / FDA PCI 1200</strain>
    </source>
</reference>
<evidence type="ECO:0000256" key="3">
    <source>
        <dbReference type="ARBA" id="ARBA00014042"/>
    </source>
</evidence>
<dbReference type="InterPro" id="IPR003339">
    <property type="entry name" value="ABC/ECF_trnsptr_transmembrane"/>
</dbReference>